<dbReference type="EMBL" id="JAEPRE010000032">
    <property type="protein sequence ID" value="KAG2235454.1"/>
    <property type="molecule type" value="Genomic_DNA"/>
</dbReference>
<protein>
    <submittedName>
        <fullName evidence="2">Uncharacterized protein</fullName>
    </submittedName>
</protein>
<reference evidence="2" key="1">
    <citation type="submission" date="2021-01" db="EMBL/GenBank/DDBJ databases">
        <title>Metabolic potential, ecology and presence of endohyphal bacteria is reflected in genomic diversity of Mucoromycotina.</title>
        <authorList>
            <person name="Muszewska A."/>
            <person name="Okrasinska A."/>
            <person name="Steczkiewicz K."/>
            <person name="Drgas O."/>
            <person name="Orlowska M."/>
            <person name="Perlinska-Lenart U."/>
            <person name="Aleksandrzak-Piekarczyk T."/>
            <person name="Szatraj K."/>
            <person name="Zielenkiewicz U."/>
            <person name="Pilsyk S."/>
            <person name="Malc E."/>
            <person name="Mieczkowski P."/>
            <person name="Kruszewska J.S."/>
            <person name="Biernat P."/>
            <person name="Pawlowska J."/>
        </authorList>
    </citation>
    <scope>NUCLEOTIDE SEQUENCE</scope>
    <source>
        <strain evidence="2">WA0000018081</strain>
    </source>
</reference>
<name>A0A8H7SRD3_9FUNG</name>
<evidence type="ECO:0000313" key="3">
    <source>
        <dbReference type="Proteomes" id="UP000613177"/>
    </source>
</evidence>
<gene>
    <name evidence="2" type="ORF">INT48_007852</name>
</gene>
<proteinExistence type="predicted"/>
<sequence>MSANQELNFALTGISFRCHRNRQSNIYNENGQLTYDLMEDVMLTIDDPNIVLETLVNHSSSMKNKPLEKQLTESKKSTTSKPVKFASKKNQCGLALIRGRRPSIV</sequence>
<comment type="caution">
    <text evidence="2">The sequence shown here is derived from an EMBL/GenBank/DDBJ whole genome shotgun (WGS) entry which is preliminary data.</text>
</comment>
<keyword evidence="3" id="KW-1185">Reference proteome</keyword>
<evidence type="ECO:0000313" key="2">
    <source>
        <dbReference type="EMBL" id="KAG2235454.1"/>
    </source>
</evidence>
<feature type="compositionally biased region" description="Basic and acidic residues" evidence="1">
    <location>
        <begin position="65"/>
        <end position="76"/>
    </location>
</feature>
<accession>A0A8H7SRD3</accession>
<dbReference type="AlphaFoldDB" id="A0A8H7SRD3"/>
<organism evidence="2 3">
    <name type="scientific">Thamnidium elegans</name>
    <dbReference type="NCBI Taxonomy" id="101142"/>
    <lineage>
        <taxon>Eukaryota</taxon>
        <taxon>Fungi</taxon>
        <taxon>Fungi incertae sedis</taxon>
        <taxon>Mucoromycota</taxon>
        <taxon>Mucoromycotina</taxon>
        <taxon>Mucoromycetes</taxon>
        <taxon>Mucorales</taxon>
        <taxon>Mucorineae</taxon>
        <taxon>Mucoraceae</taxon>
        <taxon>Thamnidium</taxon>
    </lineage>
</organism>
<evidence type="ECO:0000256" key="1">
    <source>
        <dbReference type="SAM" id="MobiDB-lite"/>
    </source>
</evidence>
<feature type="region of interest" description="Disordered" evidence="1">
    <location>
        <begin position="63"/>
        <end position="83"/>
    </location>
</feature>
<dbReference type="Proteomes" id="UP000613177">
    <property type="component" value="Unassembled WGS sequence"/>
</dbReference>